<dbReference type="InterPro" id="IPR014205">
    <property type="entry name" value="Spore_YtaF"/>
</dbReference>
<feature type="transmembrane region" description="Helical" evidence="5">
    <location>
        <begin position="69"/>
        <end position="86"/>
    </location>
</feature>
<evidence type="ECO:0000313" key="6">
    <source>
        <dbReference type="EMBL" id="KEP26656.1"/>
    </source>
</evidence>
<evidence type="ECO:0000256" key="1">
    <source>
        <dbReference type="ARBA" id="ARBA00022475"/>
    </source>
</evidence>
<evidence type="ECO:0000313" key="7">
    <source>
        <dbReference type="Proteomes" id="UP000028091"/>
    </source>
</evidence>
<dbReference type="PANTHER" id="PTHR35529:SF2">
    <property type="entry name" value="SPORULATION PROTEIN YTAF-RELATED"/>
    <property type="match status" value="1"/>
</dbReference>
<keyword evidence="2 5" id="KW-0812">Transmembrane</keyword>
<dbReference type="RefSeq" id="WP_034320935.1">
    <property type="nucleotide sequence ID" value="NZ_JAVIKA010000008.1"/>
</dbReference>
<proteinExistence type="predicted"/>
<dbReference type="EMBL" id="JOTP01000008">
    <property type="protein sequence ID" value="KEP26656.1"/>
    <property type="molecule type" value="Genomic_DNA"/>
</dbReference>
<feature type="transmembrane region" description="Helical" evidence="5">
    <location>
        <begin position="36"/>
        <end position="57"/>
    </location>
</feature>
<dbReference type="NCBIfam" id="TIGR02840">
    <property type="entry name" value="spore_YtaF"/>
    <property type="match status" value="1"/>
</dbReference>
<keyword evidence="4 5" id="KW-0472">Membrane</keyword>
<reference evidence="6 7" key="1">
    <citation type="submission" date="2012-09" db="EMBL/GenBank/DDBJ databases">
        <title>Genome Sequence of Bacillus sp. DW5-4.</title>
        <authorList>
            <person name="Lai Q."/>
            <person name="Liu Y."/>
            <person name="Shao Z."/>
        </authorList>
    </citation>
    <scope>NUCLEOTIDE SEQUENCE [LARGE SCALE GENOMIC DNA]</scope>
    <source>
        <strain evidence="6 7">DW5-4</strain>
    </source>
</reference>
<dbReference type="InterPro" id="IPR003810">
    <property type="entry name" value="Mntp/YtaF"/>
</dbReference>
<gene>
    <name evidence="6" type="ORF">BA70_18935</name>
</gene>
<comment type="caution">
    <text evidence="6">The sequence shown here is derived from an EMBL/GenBank/DDBJ whole genome shotgun (WGS) entry which is preliminary data.</text>
</comment>
<feature type="transmembrane region" description="Helical" evidence="5">
    <location>
        <begin position="135"/>
        <end position="155"/>
    </location>
</feature>
<evidence type="ECO:0000256" key="3">
    <source>
        <dbReference type="ARBA" id="ARBA00022989"/>
    </source>
</evidence>
<accession>A0A081LBN0</accession>
<name>A0A081LBN0_9BACI</name>
<evidence type="ECO:0000256" key="5">
    <source>
        <dbReference type="SAM" id="Phobius"/>
    </source>
</evidence>
<keyword evidence="3 5" id="KW-1133">Transmembrane helix</keyword>
<dbReference type="eggNOG" id="COG1971">
    <property type="taxonomic scope" value="Bacteria"/>
</dbReference>
<protein>
    <submittedName>
        <fullName evidence="6">Membrane protein</fullName>
    </submittedName>
</protein>
<dbReference type="Proteomes" id="UP000028091">
    <property type="component" value="Unassembled WGS sequence"/>
</dbReference>
<evidence type="ECO:0000256" key="4">
    <source>
        <dbReference type="ARBA" id="ARBA00023136"/>
    </source>
</evidence>
<sequence length="210" mass="22639">MISFSLLFLAIAVSIDSFSVGFTYGLRKMRIPFKAIVIIACCSGIVLLISMLIGSLLTTFLPVSVTDKLGGGILIAIGLWVLYQFYKPTKERDLLLHEKTLLNVEVQSLGLVIQILRKPTSADIDRSGTINGMEAVLLGIALSIDAFGAGIGAAILGFSPIVMSITVAVMSSLFVCIGLRSGHYLANWRWIDKLACLPGLLLILIGVWKL</sequence>
<keyword evidence="7" id="KW-1185">Reference proteome</keyword>
<organism evidence="6 7">
    <name type="scientific">Bacillus zhangzhouensis</name>
    <dbReference type="NCBI Taxonomy" id="1178540"/>
    <lineage>
        <taxon>Bacteria</taxon>
        <taxon>Bacillati</taxon>
        <taxon>Bacillota</taxon>
        <taxon>Bacilli</taxon>
        <taxon>Bacillales</taxon>
        <taxon>Bacillaceae</taxon>
        <taxon>Bacillus</taxon>
    </lineage>
</organism>
<dbReference type="AlphaFoldDB" id="A0A081LBN0"/>
<evidence type="ECO:0000256" key="2">
    <source>
        <dbReference type="ARBA" id="ARBA00022692"/>
    </source>
</evidence>
<feature type="transmembrane region" description="Helical" evidence="5">
    <location>
        <begin position="191"/>
        <end position="208"/>
    </location>
</feature>
<dbReference type="OrthoDB" id="1679205at2"/>
<feature type="transmembrane region" description="Helical" evidence="5">
    <location>
        <begin position="161"/>
        <end position="179"/>
    </location>
</feature>
<feature type="transmembrane region" description="Helical" evidence="5">
    <location>
        <begin position="6"/>
        <end position="24"/>
    </location>
</feature>
<keyword evidence="1" id="KW-1003">Cell membrane</keyword>
<dbReference type="Pfam" id="PF02659">
    <property type="entry name" value="Mntp"/>
    <property type="match status" value="2"/>
</dbReference>
<dbReference type="PANTHER" id="PTHR35529">
    <property type="entry name" value="MANGANESE EFFLUX PUMP MNTP-RELATED"/>
    <property type="match status" value="1"/>
</dbReference>